<evidence type="ECO:0000259" key="3">
    <source>
        <dbReference type="Pfam" id="PF13581"/>
    </source>
</evidence>
<protein>
    <submittedName>
        <fullName evidence="4">Histidine kinase-like ATPase domain-containing protein</fullName>
    </submittedName>
</protein>
<evidence type="ECO:0000313" key="4">
    <source>
        <dbReference type="EMBL" id="SDM52289.1"/>
    </source>
</evidence>
<feature type="region of interest" description="Disordered" evidence="2">
    <location>
        <begin position="1"/>
        <end position="56"/>
    </location>
</feature>
<dbReference type="InterPro" id="IPR036890">
    <property type="entry name" value="HATPase_C_sf"/>
</dbReference>
<dbReference type="STRING" id="1196353.SAMN05444921_109165"/>
<dbReference type="Pfam" id="PF13581">
    <property type="entry name" value="HATPase_c_2"/>
    <property type="match status" value="1"/>
</dbReference>
<dbReference type="RefSeq" id="WP_093655250.1">
    <property type="nucleotide sequence ID" value="NZ_FNHI01000009.1"/>
</dbReference>
<dbReference type="GO" id="GO:0004674">
    <property type="term" value="F:protein serine/threonine kinase activity"/>
    <property type="evidence" value="ECO:0007669"/>
    <property type="project" value="UniProtKB-KW"/>
</dbReference>
<dbReference type="InterPro" id="IPR050267">
    <property type="entry name" value="Anti-sigma-factor_SerPK"/>
</dbReference>
<evidence type="ECO:0000313" key="5">
    <source>
        <dbReference type="Proteomes" id="UP000199063"/>
    </source>
</evidence>
<dbReference type="InterPro" id="IPR003594">
    <property type="entry name" value="HATPase_dom"/>
</dbReference>
<feature type="compositionally biased region" description="Basic and acidic residues" evidence="2">
    <location>
        <begin position="1"/>
        <end position="22"/>
    </location>
</feature>
<keyword evidence="4" id="KW-0418">Kinase</keyword>
<sequence length="175" mass="18281">MTNDAAGREERPGTASGTRERQPVAAVDADGHQRVPRPDGERLREPMASAHEPCPGTAADARERVRRLLDGLAGAPLPPRVVTDILLVTSELVTNALRHGGGIAAFRAEIVGGAVRVTVTDRSPTPPSSAPRSQIVTPGGFGWPLVQRLSRSVAVTPARDGKTIEAVVPLAPDGT</sequence>
<accession>A0A1G9TX23</accession>
<gene>
    <name evidence="4" type="ORF">SAMN05444921_109165</name>
</gene>
<keyword evidence="5" id="KW-1185">Reference proteome</keyword>
<keyword evidence="4" id="KW-0808">Transferase</keyword>
<proteinExistence type="predicted"/>
<dbReference type="CDD" id="cd16936">
    <property type="entry name" value="HATPase_RsbW-like"/>
    <property type="match status" value="1"/>
</dbReference>
<evidence type="ECO:0000256" key="2">
    <source>
        <dbReference type="SAM" id="MobiDB-lite"/>
    </source>
</evidence>
<keyword evidence="1" id="KW-0723">Serine/threonine-protein kinase</keyword>
<dbReference type="Gene3D" id="3.30.565.10">
    <property type="entry name" value="Histidine kinase-like ATPase, C-terminal domain"/>
    <property type="match status" value="1"/>
</dbReference>
<dbReference type="PANTHER" id="PTHR35526:SF3">
    <property type="entry name" value="ANTI-SIGMA-F FACTOR RSBW"/>
    <property type="match status" value="1"/>
</dbReference>
<dbReference type="EMBL" id="FNHI01000009">
    <property type="protein sequence ID" value="SDM52289.1"/>
    <property type="molecule type" value="Genomic_DNA"/>
</dbReference>
<dbReference type="SUPFAM" id="SSF55874">
    <property type="entry name" value="ATPase domain of HSP90 chaperone/DNA topoisomerase II/histidine kinase"/>
    <property type="match status" value="1"/>
</dbReference>
<feature type="compositionally biased region" description="Basic and acidic residues" evidence="2">
    <location>
        <begin position="29"/>
        <end position="45"/>
    </location>
</feature>
<dbReference type="Proteomes" id="UP000199063">
    <property type="component" value="Unassembled WGS sequence"/>
</dbReference>
<name>A0A1G9TX23_9ACTN</name>
<dbReference type="PANTHER" id="PTHR35526">
    <property type="entry name" value="ANTI-SIGMA-F FACTOR RSBW-RELATED"/>
    <property type="match status" value="1"/>
</dbReference>
<dbReference type="GeneID" id="40830401"/>
<dbReference type="OrthoDB" id="5184679at2"/>
<reference evidence="5" key="1">
    <citation type="submission" date="2016-10" db="EMBL/GenBank/DDBJ databases">
        <authorList>
            <person name="Varghese N."/>
            <person name="Submissions S."/>
        </authorList>
    </citation>
    <scope>NUCLEOTIDE SEQUENCE [LARGE SCALE GENOMIC DNA]</scope>
    <source>
        <strain evidence="5">CGMCC 4.7042</strain>
    </source>
</reference>
<evidence type="ECO:0000256" key="1">
    <source>
        <dbReference type="ARBA" id="ARBA00022527"/>
    </source>
</evidence>
<dbReference type="AlphaFoldDB" id="A0A1G9TX23"/>
<feature type="domain" description="Histidine kinase/HSP90-like ATPase" evidence="3">
    <location>
        <begin position="59"/>
        <end position="165"/>
    </location>
</feature>
<organism evidence="4 5">
    <name type="scientific">Streptomyces wuyuanensis</name>
    <dbReference type="NCBI Taxonomy" id="1196353"/>
    <lineage>
        <taxon>Bacteria</taxon>
        <taxon>Bacillati</taxon>
        <taxon>Actinomycetota</taxon>
        <taxon>Actinomycetes</taxon>
        <taxon>Kitasatosporales</taxon>
        <taxon>Streptomycetaceae</taxon>
        <taxon>Streptomyces</taxon>
    </lineage>
</organism>